<name>A0AA91IBU5_VARPD</name>
<dbReference type="EMBL" id="LVHG01000034">
    <property type="protein sequence ID" value="OAK65081.1"/>
    <property type="molecule type" value="Genomic_DNA"/>
</dbReference>
<evidence type="ECO:0000313" key="3">
    <source>
        <dbReference type="Proteomes" id="UP000077852"/>
    </source>
</evidence>
<accession>A0AA91IBU5</accession>
<proteinExistence type="predicted"/>
<dbReference type="AlphaFoldDB" id="A0AA91IBU5"/>
<evidence type="ECO:0000256" key="1">
    <source>
        <dbReference type="SAM" id="MobiDB-lite"/>
    </source>
</evidence>
<reference evidence="2 3" key="1">
    <citation type="submission" date="2016-03" db="EMBL/GenBank/DDBJ databases">
        <title>Genome sequence of Variovorax paradoxus KB5.</title>
        <authorList>
            <person name="Jeong H."/>
            <person name="Hong C.E."/>
            <person name="Jo S.H."/>
            <person name="Park J.M."/>
        </authorList>
    </citation>
    <scope>NUCLEOTIDE SEQUENCE [LARGE SCALE GENOMIC DNA]</scope>
    <source>
        <strain evidence="2 3">KB5</strain>
    </source>
</reference>
<organism evidence="2 3">
    <name type="scientific">Variovorax paradoxus</name>
    <dbReference type="NCBI Taxonomy" id="34073"/>
    <lineage>
        <taxon>Bacteria</taxon>
        <taxon>Pseudomonadati</taxon>
        <taxon>Pseudomonadota</taxon>
        <taxon>Betaproteobacteria</taxon>
        <taxon>Burkholderiales</taxon>
        <taxon>Comamonadaceae</taxon>
        <taxon>Variovorax</taxon>
    </lineage>
</organism>
<gene>
    <name evidence="2" type="ORF">A3K87_12150</name>
</gene>
<evidence type="ECO:0000313" key="2">
    <source>
        <dbReference type="EMBL" id="OAK65081.1"/>
    </source>
</evidence>
<comment type="caution">
    <text evidence="2">The sequence shown here is derived from an EMBL/GenBank/DDBJ whole genome shotgun (WGS) entry which is preliminary data.</text>
</comment>
<dbReference type="Proteomes" id="UP000077852">
    <property type="component" value="Unassembled WGS sequence"/>
</dbReference>
<protein>
    <submittedName>
        <fullName evidence="2">Uncharacterized protein</fullName>
    </submittedName>
</protein>
<sequence length="71" mass="7467">MAANLLAQLEQFGGRQPPPGHGFLAADLFALTGPMGRNGIANLAAAHLAHPQEIAGNRLRPQRRTGTGDKK</sequence>
<feature type="region of interest" description="Disordered" evidence="1">
    <location>
        <begin position="52"/>
        <end position="71"/>
    </location>
</feature>